<dbReference type="NCBIfam" id="TIGR00350">
    <property type="entry name" value="lytR_cpsA_psr"/>
    <property type="match status" value="1"/>
</dbReference>
<dbReference type="RefSeq" id="WP_216468888.1">
    <property type="nucleotide sequence ID" value="NZ_JAHLQI010000001.1"/>
</dbReference>
<dbReference type="Proteomes" id="UP000783588">
    <property type="component" value="Unassembled WGS sequence"/>
</dbReference>
<keyword evidence="4" id="KW-1185">Reference proteome</keyword>
<proteinExistence type="inferred from homology"/>
<dbReference type="EMBL" id="JAHLQI010000001">
    <property type="protein sequence ID" value="MBU5489282.1"/>
    <property type="molecule type" value="Genomic_DNA"/>
</dbReference>
<dbReference type="Pfam" id="PF03816">
    <property type="entry name" value="LytR_cpsA_psr"/>
    <property type="match status" value="1"/>
</dbReference>
<comment type="similarity">
    <text evidence="1">Belongs to the LytR/CpsA/Psr (LCP) family.</text>
</comment>
<sequence>MDDMSLGSGASAESNTVHYKGKTYQYNKNLMNVLFLGIDTTQDLAQTDMPGNAGQSDCILVLSMDKQKKTARLLQISRDTMTDIDTYDVSGKYVSTIQAQIALQYAYGTGEKSSCWAAKKTVSRLLYDLPIDAYFSMNLDGISTVNDAVGGVTLKLSEDATEVDPTFQKGSTITLQGDMAERFVRKRDTNVSGSNVSRMKRQTEYITTLFQAMREFMKQNGNDFEKTYTKLKLKPYTVTDLSMEQLEDMLSYDFLKKNIETVPGTTKEGKEHDEFYVDEDGLHDLIIQMFYTEVKE</sequence>
<evidence type="ECO:0000256" key="1">
    <source>
        <dbReference type="ARBA" id="ARBA00006068"/>
    </source>
</evidence>
<evidence type="ECO:0000313" key="3">
    <source>
        <dbReference type="EMBL" id="MBU5489282.1"/>
    </source>
</evidence>
<accession>A0ABS6ENW6</accession>
<dbReference type="InterPro" id="IPR004474">
    <property type="entry name" value="LytR_CpsA_psr"/>
</dbReference>
<reference evidence="3 4" key="1">
    <citation type="submission" date="2021-06" db="EMBL/GenBank/DDBJ databases">
        <authorList>
            <person name="Sun Q."/>
            <person name="Li D."/>
        </authorList>
    </citation>
    <scope>NUCLEOTIDE SEQUENCE [LARGE SCALE GENOMIC DNA]</scope>
    <source>
        <strain evidence="3 4">MSJd-7</strain>
    </source>
</reference>
<gene>
    <name evidence="3" type="ORF">KQI75_01335</name>
</gene>
<protein>
    <submittedName>
        <fullName evidence="3">LCP family protein</fullName>
    </submittedName>
</protein>
<evidence type="ECO:0000259" key="2">
    <source>
        <dbReference type="Pfam" id="PF03816"/>
    </source>
</evidence>
<comment type="caution">
    <text evidence="3">The sequence shown here is derived from an EMBL/GenBank/DDBJ whole genome shotgun (WGS) entry which is preliminary data.</text>
</comment>
<dbReference type="PANTHER" id="PTHR33392:SF6">
    <property type="entry name" value="POLYISOPRENYL-TEICHOIC ACID--PEPTIDOGLYCAN TEICHOIC ACID TRANSFERASE TAGU"/>
    <property type="match status" value="1"/>
</dbReference>
<evidence type="ECO:0000313" key="4">
    <source>
        <dbReference type="Proteomes" id="UP000783588"/>
    </source>
</evidence>
<feature type="domain" description="Cell envelope-related transcriptional attenuator" evidence="2">
    <location>
        <begin position="56"/>
        <end position="214"/>
    </location>
</feature>
<organism evidence="3 4">
    <name type="scientific">Butyricicoccus intestinisimiae</name>
    <dbReference type="NCBI Taxonomy" id="2841509"/>
    <lineage>
        <taxon>Bacteria</taxon>
        <taxon>Bacillati</taxon>
        <taxon>Bacillota</taxon>
        <taxon>Clostridia</taxon>
        <taxon>Eubacteriales</taxon>
        <taxon>Butyricicoccaceae</taxon>
        <taxon>Butyricicoccus</taxon>
    </lineage>
</organism>
<dbReference type="InterPro" id="IPR050922">
    <property type="entry name" value="LytR/CpsA/Psr_CW_biosynth"/>
</dbReference>
<dbReference type="PANTHER" id="PTHR33392">
    <property type="entry name" value="POLYISOPRENYL-TEICHOIC ACID--PEPTIDOGLYCAN TEICHOIC ACID TRANSFERASE TAGU"/>
    <property type="match status" value="1"/>
</dbReference>
<name>A0ABS6ENW6_9FIRM</name>